<protein>
    <recommendedName>
        <fullName evidence="1">AMMECR1 domain-containing protein</fullName>
    </recommendedName>
</protein>
<dbReference type="Pfam" id="PF01871">
    <property type="entry name" value="AMMECR1"/>
    <property type="match status" value="1"/>
</dbReference>
<evidence type="ECO:0000313" key="2">
    <source>
        <dbReference type="EMBL" id="CAD8158423.1"/>
    </source>
</evidence>
<dbReference type="EMBL" id="CAJJDP010000035">
    <property type="protein sequence ID" value="CAD8158423.1"/>
    <property type="molecule type" value="Genomic_DNA"/>
</dbReference>
<dbReference type="InterPro" id="IPR023473">
    <property type="entry name" value="AMMECR1"/>
</dbReference>
<proteinExistence type="predicted"/>
<comment type="caution">
    <text evidence="2">The sequence shown here is derived from an EMBL/GenBank/DDBJ whole genome shotgun (WGS) entry which is preliminary data.</text>
</comment>
<reference evidence="2" key="1">
    <citation type="submission" date="2021-01" db="EMBL/GenBank/DDBJ databases">
        <authorList>
            <consortium name="Genoscope - CEA"/>
            <person name="William W."/>
        </authorList>
    </citation>
    <scope>NUCLEOTIDE SEQUENCE</scope>
</reference>
<keyword evidence="3" id="KW-1185">Reference proteome</keyword>
<dbReference type="PROSITE" id="PS51112">
    <property type="entry name" value="AMMECR1"/>
    <property type="match status" value="1"/>
</dbReference>
<dbReference type="PANTHER" id="PTHR13016">
    <property type="entry name" value="AMMECR1 HOMOLOG"/>
    <property type="match status" value="1"/>
</dbReference>
<accession>A0A8S1U332</accession>
<sequence length="132" mass="15234">MRGCIGIFCPDPLSQQLRKYTYLSAFKDSQFPPIQIKVLGQFDVGVSLLVNFQKDKNGIKNKQGSKELQLISKRRKEVLNHNQFIQSFLDCGAIFLLEVAAKEVWNINTNLQHLIAKAGYRKNYQTYLIRLK</sequence>
<evidence type="ECO:0000259" key="1">
    <source>
        <dbReference type="PROSITE" id="PS51112"/>
    </source>
</evidence>
<dbReference type="Proteomes" id="UP000683925">
    <property type="component" value="Unassembled WGS sequence"/>
</dbReference>
<evidence type="ECO:0000313" key="3">
    <source>
        <dbReference type="Proteomes" id="UP000683925"/>
    </source>
</evidence>
<dbReference type="InterPro" id="IPR002733">
    <property type="entry name" value="AMMECR1_domain"/>
</dbReference>
<name>A0A8S1U332_PAROT</name>
<dbReference type="PANTHER" id="PTHR13016:SF0">
    <property type="entry name" value="AMME SYNDROME CANDIDATE GENE 1 PROTEIN"/>
    <property type="match status" value="1"/>
</dbReference>
<organism evidence="2 3">
    <name type="scientific">Paramecium octaurelia</name>
    <dbReference type="NCBI Taxonomy" id="43137"/>
    <lineage>
        <taxon>Eukaryota</taxon>
        <taxon>Sar</taxon>
        <taxon>Alveolata</taxon>
        <taxon>Ciliophora</taxon>
        <taxon>Intramacronucleata</taxon>
        <taxon>Oligohymenophorea</taxon>
        <taxon>Peniculida</taxon>
        <taxon>Parameciidae</taxon>
        <taxon>Paramecium</taxon>
    </lineage>
</organism>
<feature type="domain" description="AMMECR1" evidence="1">
    <location>
        <begin position="1"/>
        <end position="132"/>
    </location>
</feature>
<gene>
    <name evidence="2" type="ORF">POCTA_138.1.T0350181</name>
</gene>
<dbReference type="OrthoDB" id="24630at2759"/>
<dbReference type="AlphaFoldDB" id="A0A8S1U332"/>